<comment type="cofactor">
    <cofactor evidence="2">
        <name>Mg(2+)</name>
        <dbReference type="ChEBI" id="CHEBI:18420"/>
    </cofactor>
</comment>
<keyword evidence="9" id="KW-0828">Tyrosine catabolism</keyword>
<dbReference type="NCBIfam" id="TIGR01266">
    <property type="entry name" value="fum_ac_acetase"/>
    <property type="match status" value="1"/>
</dbReference>
<keyword evidence="6" id="KW-0378">Hydrolase</keyword>
<comment type="pathway">
    <text evidence="3">Amino-acid degradation; L-phenylalanine degradation; acetoacetate and fumarate from L-phenylalanine: step 6/6.</text>
</comment>
<keyword evidence="14" id="KW-1185">Reference proteome</keyword>
<dbReference type="EC" id="3.7.1.2" evidence="4"/>
<dbReference type="Pfam" id="PF09298">
    <property type="entry name" value="FAA_hydrolase_N"/>
    <property type="match status" value="1"/>
</dbReference>
<protein>
    <recommendedName>
        <fullName evidence="4">fumarylacetoacetase</fullName>
        <ecNumber evidence="4">3.7.1.2</ecNumber>
    </recommendedName>
</protein>
<comment type="caution">
    <text evidence="13">The sequence shown here is derived from an EMBL/GenBank/DDBJ whole genome shotgun (WGS) entry which is preliminary data.</text>
</comment>
<dbReference type="Pfam" id="PF01557">
    <property type="entry name" value="FAA_hydrolase"/>
    <property type="match status" value="1"/>
</dbReference>
<sequence>MTWLDLPADTTFGIHNLPYGIFSTAPHGHDRRIGVAIGPYVLDIAALAADLRLHVADIFAEQTLNRFMAQGPTTWSEVRQRITDWLVSPAHRAAVLPHLIRRDNVQLHLPVSVADYVDFYASQHHAENLGRIFRPDSAPLTPNWKHLPIGYHGRAGTIVVSGTDVVRPCGQRKALAASEPAFGPSQRLDIEAEVGFLVGTPSKLGAPVPVTDFATHVFGVCLVNDWSARDIQSWEYVPLGPFLGKSFATSISPWIVPLDALQHARVQPPPRDPAPLPYLRDVEPWALDITLEVRLNGQLISRPPYAAMYWTPAQMLAHMTAGGASLRTGDLYASGTVSGSATNQRGSLIELSWGGTEPLTLPDGTQRTFLLDGDEVTLTANAPGPHGRTIGFGEVRGRIVSSVSA</sequence>
<comment type="cofactor">
    <cofactor evidence="1">
        <name>Ca(2+)</name>
        <dbReference type="ChEBI" id="CHEBI:29108"/>
    </cofactor>
</comment>
<proteinExistence type="predicted"/>
<evidence type="ECO:0000256" key="2">
    <source>
        <dbReference type="ARBA" id="ARBA00001946"/>
    </source>
</evidence>
<evidence type="ECO:0000313" key="13">
    <source>
        <dbReference type="EMBL" id="GAA1563774.1"/>
    </source>
</evidence>
<evidence type="ECO:0000256" key="6">
    <source>
        <dbReference type="ARBA" id="ARBA00022801"/>
    </source>
</evidence>
<evidence type="ECO:0000256" key="9">
    <source>
        <dbReference type="ARBA" id="ARBA00022878"/>
    </source>
</evidence>
<dbReference type="PANTHER" id="PTHR43069:SF2">
    <property type="entry name" value="FUMARYLACETOACETASE"/>
    <property type="match status" value="1"/>
</dbReference>
<dbReference type="EMBL" id="BAAAQD010000033">
    <property type="protein sequence ID" value="GAA1563774.1"/>
    <property type="molecule type" value="Genomic_DNA"/>
</dbReference>
<evidence type="ECO:0000259" key="12">
    <source>
        <dbReference type="Pfam" id="PF09298"/>
    </source>
</evidence>
<evidence type="ECO:0000313" key="14">
    <source>
        <dbReference type="Proteomes" id="UP001501470"/>
    </source>
</evidence>
<evidence type="ECO:0000256" key="4">
    <source>
        <dbReference type="ARBA" id="ARBA00012094"/>
    </source>
</evidence>
<dbReference type="Proteomes" id="UP001501470">
    <property type="component" value="Unassembled WGS sequence"/>
</dbReference>
<dbReference type="InterPro" id="IPR036663">
    <property type="entry name" value="Fumarylacetoacetase_C_sf"/>
</dbReference>
<keyword evidence="10" id="KW-0585">Phenylalanine catabolism</keyword>
<dbReference type="InterPro" id="IPR036462">
    <property type="entry name" value="Fumarylacetoacetase_N_sf"/>
</dbReference>
<dbReference type="InterPro" id="IPR015377">
    <property type="entry name" value="Fumarylacetoacetase_N"/>
</dbReference>
<evidence type="ECO:0000256" key="10">
    <source>
        <dbReference type="ARBA" id="ARBA00023232"/>
    </source>
</evidence>
<dbReference type="Gene3D" id="3.90.850.10">
    <property type="entry name" value="Fumarylacetoacetase-like, C-terminal domain"/>
    <property type="match status" value="1"/>
</dbReference>
<accession>A0ABP4NRV1</accession>
<keyword evidence="5" id="KW-0479">Metal-binding</keyword>
<name>A0ABP4NRV1_9ACTN</name>
<evidence type="ECO:0000259" key="11">
    <source>
        <dbReference type="Pfam" id="PF01557"/>
    </source>
</evidence>
<dbReference type="PANTHER" id="PTHR43069">
    <property type="entry name" value="FUMARYLACETOACETASE"/>
    <property type="match status" value="1"/>
</dbReference>
<reference evidence="14" key="1">
    <citation type="journal article" date="2019" name="Int. J. Syst. Evol. Microbiol.">
        <title>The Global Catalogue of Microorganisms (GCM) 10K type strain sequencing project: providing services to taxonomists for standard genome sequencing and annotation.</title>
        <authorList>
            <consortium name="The Broad Institute Genomics Platform"/>
            <consortium name="The Broad Institute Genome Sequencing Center for Infectious Disease"/>
            <person name="Wu L."/>
            <person name="Ma J."/>
        </authorList>
    </citation>
    <scope>NUCLEOTIDE SEQUENCE [LARGE SCALE GENOMIC DNA]</scope>
    <source>
        <strain evidence="14">JCM 15933</strain>
    </source>
</reference>
<dbReference type="SUPFAM" id="SSF63433">
    <property type="entry name" value="Fumarylacetoacetate hydrolase, FAH, N-terminal domain"/>
    <property type="match status" value="1"/>
</dbReference>
<feature type="domain" description="Fumarylacetoacetase N-terminal" evidence="12">
    <location>
        <begin position="15"/>
        <end position="110"/>
    </location>
</feature>
<keyword evidence="7" id="KW-0106">Calcium</keyword>
<evidence type="ECO:0000256" key="1">
    <source>
        <dbReference type="ARBA" id="ARBA00001913"/>
    </source>
</evidence>
<keyword evidence="8" id="KW-0460">Magnesium</keyword>
<organism evidence="13 14">
    <name type="scientific">Dactylosporangium maewongense</name>
    <dbReference type="NCBI Taxonomy" id="634393"/>
    <lineage>
        <taxon>Bacteria</taxon>
        <taxon>Bacillati</taxon>
        <taxon>Actinomycetota</taxon>
        <taxon>Actinomycetes</taxon>
        <taxon>Micromonosporales</taxon>
        <taxon>Micromonosporaceae</taxon>
        <taxon>Dactylosporangium</taxon>
    </lineage>
</organism>
<gene>
    <name evidence="13" type="primary">fahA_2</name>
    <name evidence="13" type="ORF">GCM10009827_101730</name>
</gene>
<dbReference type="InterPro" id="IPR005959">
    <property type="entry name" value="Fumarylacetoacetase"/>
</dbReference>
<dbReference type="Gene3D" id="2.30.30.230">
    <property type="entry name" value="Fumarylacetoacetase, N-terminal domain"/>
    <property type="match status" value="1"/>
</dbReference>
<dbReference type="RefSeq" id="WP_344512595.1">
    <property type="nucleotide sequence ID" value="NZ_BAAAQD010000033.1"/>
</dbReference>
<evidence type="ECO:0000256" key="8">
    <source>
        <dbReference type="ARBA" id="ARBA00022842"/>
    </source>
</evidence>
<feature type="domain" description="Fumarylacetoacetase-like C-terminal" evidence="11">
    <location>
        <begin position="117"/>
        <end position="399"/>
    </location>
</feature>
<evidence type="ECO:0000256" key="5">
    <source>
        <dbReference type="ARBA" id="ARBA00022723"/>
    </source>
</evidence>
<dbReference type="InterPro" id="IPR011234">
    <property type="entry name" value="Fumarylacetoacetase-like_C"/>
</dbReference>
<evidence type="ECO:0000256" key="7">
    <source>
        <dbReference type="ARBA" id="ARBA00022837"/>
    </source>
</evidence>
<dbReference type="SUPFAM" id="SSF56529">
    <property type="entry name" value="FAH"/>
    <property type="match status" value="1"/>
</dbReference>
<evidence type="ECO:0000256" key="3">
    <source>
        <dbReference type="ARBA" id="ARBA00004782"/>
    </source>
</evidence>